<feature type="domain" description="Abnormal cell migration protein 18-like fibronectin type I" evidence="2">
    <location>
        <begin position="103"/>
        <end position="165"/>
    </location>
</feature>
<evidence type="ECO:0000313" key="4">
    <source>
        <dbReference type="WBParaSite" id="sdigi.contig761.g9695.t1"/>
    </source>
</evidence>
<dbReference type="WBParaSite" id="sdigi.contig761.g9695.t1">
    <property type="protein sequence ID" value="sdigi.contig761.g9695.t1"/>
    <property type="gene ID" value="sdigi.contig761.g9695"/>
</dbReference>
<protein>
    <recommendedName>
        <fullName evidence="2">Abnormal cell migration protein 18-like fibronectin type I domain-containing protein</fullName>
    </recommendedName>
</protein>
<dbReference type="Pfam" id="PF23003">
    <property type="entry name" value="Fn1_2"/>
    <property type="match status" value="2"/>
</dbReference>
<dbReference type="PANTHER" id="PTHR35572:SF4">
    <property type="entry name" value="PROTEIN CBG15747"/>
    <property type="match status" value="1"/>
</dbReference>
<feature type="domain" description="Abnormal cell migration protein 18-like fibronectin type I" evidence="2">
    <location>
        <begin position="42"/>
        <end position="97"/>
    </location>
</feature>
<organism evidence="3 4">
    <name type="scientific">Setaria digitata</name>
    <dbReference type="NCBI Taxonomy" id="48799"/>
    <lineage>
        <taxon>Eukaryota</taxon>
        <taxon>Metazoa</taxon>
        <taxon>Ecdysozoa</taxon>
        <taxon>Nematoda</taxon>
        <taxon>Chromadorea</taxon>
        <taxon>Rhabditida</taxon>
        <taxon>Spirurina</taxon>
        <taxon>Spiruromorpha</taxon>
        <taxon>Filarioidea</taxon>
        <taxon>Setariidae</taxon>
        <taxon>Setaria</taxon>
    </lineage>
</organism>
<feature type="chain" id="PRO_5036765409" description="Abnormal cell migration protein 18-like fibronectin type I domain-containing protein" evidence="1">
    <location>
        <begin position="23"/>
        <end position="183"/>
    </location>
</feature>
<proteinExistence type="predicted"/>
<name>A0A915Q764_9BILA</name>
<keyword evidence="3" id="KW-1185">Reference proteome</keyword>
<dbReference type="Proteomes" id="UP000887581">
    <property type="component" value="Unplaced"/>
</dbReference>
<accession>A0A915Q764</accession>
<evidence type="ECO:0000256" key="1">
    <source>
        <dbReference type="SAM" id="SignalP"/>
    </source>
</evidence>
<evidence type="ECO:0000259" key="2">
    <source>
        <dbReference type="Pfam" id="PF23003"/>
    </source>
</evidence>
<sequence>MASLFRYLFWIIILHLTAAAKAESLSRERCWSSGNGQPARWFNHGEQISRGKYWYTCNYGVLQPKGCFTPSNEQLHIGDKFVENGYEMKCVLDRNGYLQFEFTACVPKSNKRYKIGETWEDEQHMYWFECKADGPYLRVEIGGCVTHDKLRRIKLDEIYEFGEYVKNYVEMIRLISSEEDKRA</sequence>
<evidence type="ECO:0000313" key="3">
    <source>
        <dbReference type="Proteomes" id="UP000887581"/>
    </source>
</evidence>
<dbReference type="PANTHER" id="PTHR35572">
    <property type="entry name" value="PROTEIN CBG04538-RELATED"/>
    <property type="match status" value="1"/>
</dbReference>
<reference evidence="4" key="1">
    <citation type="submission" date="2022-11" db="UniProtKB">
        <authorList>
            <consortium name="WormBaseParasite"/>
        </authorList>
    </citation>
    <scope>IDENTIFICATION</scope>
</reference>
<feature type="signal peptide" evidence="1">
    <location>
        <begin position="1"/>
        <end position="22"/>
    </location>
</feature>
<dbReference type="InterPro" id="IPR055119">
    <property type="entry name" value="Mig18_Fn1"/>
</dbReference>
<dbReference type="AlphaFoldDB" id="A0A915Q764"/>
<keyword evidence="1" id="KW-0732">Signal</keyword>
<dbReference type="InterPro" id="IPR040282">
    <property type="entry name" value="Mig-18-like"/>
</dbReference>